<feature type="domain" description="Response regulatory" evidence="3">
    <location>
        <begin position="5"/>
        <end position="120"/>
    </location>
</feature>
<evidence type="ECO:0000313" key="5">
    <source>
        <dbReference type="Proteomes" id="UP000036102"/>
    </source>
</evidence>
<gene>
    <name evidence="4" type="ORF">Msub_20128</name>
</gene>
<evidence type="ECO:0000313" key="4">
    <source>
        <dbReference type="EMBL" id="KMQ72933.1"/>
    </source>
</evidence>
<evidence type="ECO:0000256" key="2">
    <source>
        <dbReference type="PROSITE-ProRule" id="PRU00169"/>
    </source>
</evidence>
<accession>A0A0J7J395</accession>
<evidence type="ECO:0000259" key="3">
    <source>
        <dbReference type="PROSITE" id="PS50110"/>
    </source>
</evidence>
<dbReference type="PANTHER" id="PTHR44591">
    <property type="entry name" value="STRESS RESPONSE REGULATOR PROTEIN 1"/>
    <property type="match status" value="1"/>
</dbReference>
<name>A0A0J7J395_9GAMM</name>
<dbReference type="Gene3D" id="3.40.50.2300">
    <property type="match status" value="1"/>
</dbReference>
<feature type="modified residue" description="4-aspartylphosphate" evidence="2">
    <location>
        <position position="55"/>
    </location>
</feature>
<dbReference type="RefSeq" id="WP_048497252.1">
    <property type="nucleotide sequence ID" value="NZ_JADQCF010000009.1"/>
</dbReference>
<proteinExistence type="predicted"/>
<dbReference type="PATRIC" id="fig|1658765.3.peg.3393"/>
<evidence type="ECO:0000256" key="1">
    <source>
        <dbReference type="ARBA" id="ARBA00022553"/>
    </source>
</evidence>
<organism evidence="4 5">
    <name type="scientific">Marinobacter subterrani</name>
    <dbReference type="NCBI Taxonomy" id="1658765"/>
    <lineage>
        <taxon>Bacteria</taxon>
        <taxon>Pseudomonadati</taxon>
        <taxon>Pseudomonadota</taxon>
        <taxon>Gammaproteobacteria</taxon>
        <taxon>Pseudomonadales</taxon>
        <taxon>Marinobacteraceae</taxon>
        <taxon>Marinobacter</taxon>
    </lineage>
</organism>
<dbReference type="SMART" id="SM00448">
    <property type="entry name" value="REC"/>
    <property type="match status" value="1"/>
</dbReference>
<keyword evidence="1 2" id="KW-0597">Phosphoprotein</keyword>
<dbReference type="PROSITE" id="PS50110">
    <property type="entry name" value="RESPONSE_REGULATORY"/>
    <property type="match status" value="1"/>
</dbReference>
<comment type="caution">
    <text evidence="4">The sequence shown here is derived from an EMBL/GenBank/DDBJ whole genome shotgun (WGS) entry which is preliminary data.</text>
</comment>
<sequence>MTDLKVLVVEDEPVMRERLVNMLYKAGATQVAECVDAGSARSAFEAGEFQIILLDLGLPDGDGHELMLEFKRRREEQHIVLVTADDSIESIQRAISAGANGYVVKPYSQEKIHDVVNNYAMVHGGDMATMQGLNRRH</sequence>
<dbReference type="InterPro" id="IPR011006">
    <property type="entry name" value="CheY-like_superfamily"/>
</dbReference>
<dbReference type="PANTHER" id="PTHR44591:SF3">
    <property type="entry name" value="RESPONSE REGULATORY DOMAIN-CONTAINING PROTEIN"/>
    <property type="match status" value="1"/>
</dbReference>
<dbReference type="AlphaFoldDB" id="A0A0J7J395"/>
<dbReference type="InterPro" id="IPR001789">
    <property type="entry name" value="Sig_transdc_resp-reg_receiver"/>
</dbReference>
<dbReference type="STRING" id="1658765.Msub_20128"/>
<reference evidence="4 5" key="1">
    <citation type="submission" date="2015-06" db="EMBL/GenBank/DDBJ databases">
        <title>Marinobacter subterrani, a genetically tractable neutrophilic iron-oxidizing strain isolated from the Soudan Iron Mine.</title>
        <authorList>
            <person name="Bonis B.M."/>
            <person name="Gralnick J.A."/>
        </authorList>
    </citation>
    <scope>NUCLEOTIDE SEQUENCE [LARGE SCALE GENOMIC DNA]</scope>
    <source>
        <strain evidence="4 5">JG233</strain>
    </source>
</reference>
<keyword evidence="5" id="KW-1185">Reference proteome</keyword>
<dbReference type="EMBL" id="LFBU01000002">
    <property type="protein sequence ID" value="KMQ72933.1"/>
    <property type="molecule type" value="Genomic_DNA"/>
</dbReference>
<dbReference type="GO" id="GO:0000160">
    <property type="term" value="P:phosphorelay signal transduction system"/>
    <property type="evidence" value="ECO:0007669"/>
    <property type="project" value="InterPro"/>
</dbReference>
<dbReference type="SUPFAM" id="SSF52172">
    <property type="entry name" value="CheY-like"/>
    <property type="match status" value="1"/>
</dbReference>
<dbReference type="CDD" id="cd00156">
    <property type="entry name" value="REC"/>
    <property type="match status" value="1"/>
</dbReference>
<dbReference type="Pfam" id="PF00072">
    <property type="entry name" value="Response_reg"/>
    <property type="match status" value="1"/>
</dbReference>
<protein>
    <submittedName>
        <fullName evidence="4">Response regulator receiver domain</fullName>
    </submittedName>
</protein>
<dbReference type="Proteomes" id="UP000036102">
    <property type="component" value="Unassembled WGS sequence"/>
</dbReference>
<dbReference type="OrthoDB" id="5637927at2"/>
<dbReference type="InterPro" id="IPR050595">
    <property type="entry name" value="Bact_response_regulator"/>
</dbReference>